<dbReference type="InterPro" id="IPR042099">
    <property type="entry name" value="ANL_N_sf"/>
</dbReference>
<keyword evidence="8" id="KW-1185">Reference proteome</keyword>
<dbReference type="Pfam" id="PF00501">
    <property type="entry name" value="AMP-binding"/>
    <property type="match status" value="1"/>
</dbReference>
<dbReference type="PROSITE" id="PS00455">
    <property type="entry name" value="AMP_BINDING"/>
    <property type="match status" value="1"/>
</dbReference>
<dbReference type="Pfam" id="PF13193">
    <property type="entry name" value="AMP-binding_C"/>
    <property type="match status" value="1"/>
</dbReference>
<accession>A0A2G5HKB3</accession>
<evidence type="ECO:0000259" key="3">
    <source>
        <dbReference type="Pfam" id="PF00501"/>
    </source>
</evidence>
<name>A0A2G5HKB3_CERBT</name>
<dbReference type="Gene3D" id="3.40.50.12780">
    <property type="entry name" value="N-terminal domain of ligase-like"/>
    <property type="match status" value="1"/>
</dbReference>
<dbReference type="Gene3D" id="3.30.300.30">
    <property type="match status" value="1"/>
</dbReference>
<evidence type="ECO:0000313" key="8">
    <source>
        <dbReference type="Proteomes" id="UP001302367"/>
    </source>
</evidence>
<dbReference type="InterPro" id="IPR045851">
    <property type="entry name" value="AMP-bd_C_sf"/>
</dbReference>
<evidence type="ECO:0000313" key="5">
    <source>
        <dbReference type="EMBL" id="PIA92653.1"/>
    </source>
</evidence>
<dbReference type="Proteomes" id="UP001302367">
    <property type="component" value="Chromosome 4"/>
</dbReference>
<evidence type="ECO:0000259" key="4">
    <source>
        <dbReference type="Pfam" id="PF13193"/>
    </source>
</evidence>
<dbReference type="PANTHER" id="PTHR24096">
    <property type="entry name" value="LONG-CHAIN-FATTY-ACID--COA LIGASE"/>
    <property type="match status" value="1"/>
</dbReference>
<dbReference type="InterPro" id="IPR000873">
    <property type="entry name" value="AMP-dep_synth/lig_dom"/>
</dbReference>
<keyword evidence="2 5" id="KW-0436">Ligase</keyword>
<evidence type="ECO:0000313" key="7">
    <source>
        <dbReference type="Proteomes" id="UP000230605"/>
    </source>
</evidence>
<dbReference type="Proteomes" id="UP000230605">
    <property type="component" value="Chromosome 4"/>
</dbReference>
<dbReference type="EMBL" id="CP134187">
    <property type="protein sequence ID" value="WPB02135.1"/>
    <property type="molecule type" value="Genomic_DNA"/>
</dbReference>
<dbReference type="InterPro" id="IPR020845">
    <property type="entry name" value="AMP-binding_CS"/>
</dbReference>
<dbReference type="AlphaFoldDB" id="A0A2G5HKB3"/>
<reference evidence="6 8" key="2">
    <citation type="submission" date="2023-09" db="EMBL/GenBank/DDBJ databases">
        <title>Complete-Gapless Cercospora beticola genome.</title>
        <authorList>
            <person name="Wyatt N.A."/>
            <person name="Spanner R.E."/>
            <person name="Bolton M.D."/>
        </authorList>
    </citation>
    <scope>NUCLEOTIDE SEQUENCE [LARGE SCALE GENOMIC DNA]</scope>
    <source>
        <strain evidence="6">Cb09-40</strain>
    </source>
</reference>
<feature type="domain" description="AMP-dependent synthetase/ligase" evidence="3">
    <location>
        <begin position="26"/>
        <end position="397"/>
    </location>
</feature>
<reference evidence="5 7" key="1">
    <citation type="submission" date="2015-10" db="EMBL/GenBank/DDBJ databases">
        <title>The cercosporin biosynthetic gene cluster was horizontally transferred to several fungal lineages and shown to be expanded in Cercospora beticola based on microsynteny with recipient genomes.</title>
        <authorList>
            <person name="De Jonge R."/>
            <person name="Ebert M.K."/>
            <person name="Suttle J.C."/>
            <person name="Jurick Ii W.M."/>
            <person name="Secor G.A."/>
            <person name="Thomma B.P."/>
            <person name="Van De Peer Y."/>
            <person name="Bolton M.D."/>
        </authorList>
    </citation>
    <scope>NUCLEOTIDE SEQUENCE [LARGE SCALE GENOMIC DNA]</scope>
    <source>
        <strain evidence="5 7">09-40</strain>
    </source>
</reference>
<proteinExistence type="inferred from homology"/>
<evidence type="ECO:0000256" key="2">
    <source>
        <dbReference type="ARBA" id="ARBA00022598"/>
    </source>
</evidence>
<feature type="domain" description="AMP-binding enzyme C-terminal" evidence="4">
    <location>
        <begin position="451"/>
        <end position="543"/>
    </location>
</feature>
<dbReference type="OrthoDB" id="6509636at2759"/>
<dbReference type="SUPFAM" id="SSF56801">
    <property type="entry name" value="Acetyl-CoA synthetase-like"/>
    <property type="match status" value="1"/>
</dbReference>
<gene>
    <name evidence="5" type="ORF">CB0940_04855</name>
    <name evidence="6" type="ORF">RHO25_006769</name>
</gene>
<dbReference type="PANTHER" id="PTHR24096:SF149">
    <property type="entry name" value="AMP-BINDING DOMAIN-CONTAINING PROTEIN-RELATED"/>
    <property type="match status" value="1"/>
</dbReference>
<sequence>MPTKSSYADVTVPDVDIWGLMFDRKDRDFGDDQVIYRSALNTNRLYTFADVKAAATAFGEGLCNLWDWQRGDTLNIYAPNDIDVGPIILGVFFAGGIVSPANPGYSADELAFQLKNSESKAIVTTKAFLPTALKAAKEAGIDQDRVIILGEEKDDTHRVKHWTNIRKTSGAQRYKRRKVKDPSKDLAFLVYSSGTTGLPKGVMLTHRNIVANLNQVHAMAGTYYKSGQDKILAVLPFFHIYGLTALVHQPLHRGIELVVMPGFDLKIFLESIQKHKITYIYVAPPVIVRLARDDTVKNYDLSSLRMMTSGAAPLTSELVETVNSKYNIKINQAYGLSESSPMSHCQPWEEWQSSIGSVGKIAPNMLARYVSAEGKELGPGETGELWMAGPNIFQGYWKNNAATKDCIEVVDGHRWFKTGDVGFQDDKHNFYITDRVKELIKYKGFQVAPAELEGKLLDHPLVDDVAVIGVDDKSQHTEVPRAYIVHNKLGKDAGDPKTGKPTDKAAKDAEEIIEWLGKKVAHHKKLRGGIRFIEEVPKSPSGKILRRVLKERVKAEEKEGKAKL</sequence>
<dbReference type="InterPro" id="IPR025110">
    <property type="entry name" value="AMP-bd_C"/>
</dbReference>
<dbReference type="GO" id="GO:0016405">
    <property type="term" value="F:CoA-ligase activity"/>
    <property type="evidence" value="ECO:0007669"/>
    <property type="project" value="TreeGrafter"/>
</dbReference>
<comment type="similarity">
    <text evidence="1">Belongs to the ATP-dependent AMP-binding enzyme family.</text>
</comment>
<evidence type="ECO:0000256" key="1">
    <source>
        <dbReference type="ARBA" id="ARBA00006432"/>
    </source>
</evidence>
<evidence type="ECO:0000313" key="6">
    <source>
        <dbReference type="EMBL" id="WPB02135.1"/>
    </source>
</evidence>
<organism evidence="5 7">
    <name type="scientific">Cercospora beticola</name>
    <name type="common">Sugarbeet leaf spot fungus</name>
    <dbReference type="NCBI Taxonomy" id="122368"/>
    <lineage>
        <taxon>Eukaryota</taxon>
        <taxon>Fungi</taxon>
        <taxon>Dikarya</taxon>
        <taxon>Ascomycota</taxon>
        <taxon>Pezizomycotina</taxon>
        <taxon>Dothideomycetes</taxon>
        <taxon>Dothideomycetidae</taxon>
        <taxon>Mycosphaerellales</taxon>
        <taxon>Mycosphaerellaceae</taxon>
        <taxon>Cercospora</taxon>
    </lineage>
</organism>
<dbReference type="EMBL" id="LKMD01000105">
    <property type="protein sequence ID" value="PIA92653.1"/>
    <property type="molecule type" value="Genomic_DNA"/>
</dbReference>
<protein>
    <submittedName>
        <fullName evidence="5">4-coumarate--CoA ligase-like 1</fullName>
    </submittedName>
</protein>
<dbReference type="CDD" id="cd05911">
    <property type="entry name" value="Firefly_Luc_like"/>
    <property type="match status" value="1"/>
</dbReference>